<keyword evidence="6" id="KW-1185">Reference proteome</keyword>
<evidence type="ECO:0000313" key="6">
    <source>
        <dbReference type="Proteomes" id="UP000829925"/>
    </source>
</evidence>
<dbReference type="KEGG" id="haei:MUN82_10000"/>
<dbReference type="EMBL" id="CP095053">
    <property type="protein sequence ID" value="UOR07411.1"/>
    <property type="molecule type" value="Genomic_DNA"/>
</dbReference>
<dbReference type="InterPro" id="IPR025269">
    <property type="entry name" value="SAM-like_dom"/>
</dbReference>
<dbReference type="InterPro" id="IPR002104">
    <property type="entry name" value="Integrase_catalytic"/>
</dbReference>
<evidence type="ECO:0000313" key="5">
    <source>
        <dbReference type="EMBL" id="UOR07411.1"/>
    </source>
</evidence>
<dbReference type="RefSeq" id="WP_245097136.1">
    <property type="nucleotide sequence ID" value="NZ_CP095053.1"/>
</dbReference>
<dbReference type="AlphaFoldDB" id="A0A8T9T192"/>
<dbReference type="SUPFAM" id="SSF56349">
    <property type="entry name" value="DNA breaking-rejoining enzymes"/>
    <property type="match status" value="1"/>
</dbReference>
<dbReference type="InterPro" id="IPR050090">
    <property type="entry name" value="Tyrosine_recombinase_XerCD"/>
</dbReference>
<evidence type="ECO:0000256" key="3">
    <source>
        <dbReference type="ARBA" id="ARBA00023172"/>
    </source>
</evidence>
<dbReference type="Pfam" id="PF17293">
    <property type="entry name" value="Arm-DNA-bind_5"/>
    <property type="match status" value="1"/>
</dbReference>
<dbReference type="Gene3D" id="1.10.150.130">
    <property type="match status" value="1"/>
</dbReference>
<evidence type="ECO:0000259" key="4">
    <source>
        <dbReference type="PROSITE" id="PS51898"/>
    </source>
</evidence>
<proteinExistence type="inferred from homology"/>
<dbReference type="PANTHER" id="PTHR30349">
    <property type="entry name" value="PHAGE INTEGRASE-RELATED"/>
    <property type="match status" value="1"/>
</dbReference>
<evidence type="ECO:0000256" key="2">
    <source>
        <dbReference type="ARBA" id="ARBA00023125"/>
    </source>
</evidence>
<dbReference type="GO" id="GO:0006310">
    <property type="term" value="P:DNA recombination"/>
    <property type="evidence" value="ECO:0007669"/>
    <property type="project" value="UniProtKB-KW"/>
</dbReference>
<dbReference type="PROSITE" id="PS51898">
    <property type="entry name" value="TYR_RECOMBINASE"/>
    <property type="match status" value="1"/>
</dbReference>
<dbReference type="CDD" id="cd01185">
    <property type="entry name" value="INTN1_C_like"/>
    <property type="match status" value="1"/>
</dbReference>
<evidence type="ECO:0000256" key="1">
    <source>
        <dbReference type="ARBA" id="ARBA00008857"/>
    </source>
</evidence>
<keyword evidence="2" id="KW-0238">DNA-binding</keyword>
<protein>
    <submittedName>
        <fullName evidence="5">Site-specific integrase</fullName>
    </submittedName>
</protein>
<accession>A0A8T9T192</accession>
<name>A0A8T9T192_9BACT</name>
<dbReference type="Proteomes" id="UP000829925">
    <property type="component" value="Chromosome"/>
</dbReference>
<dbReference type="PANTHER" id="PTHR30349:SF64">
    <property type="entry name" value="PROPHAGE INTEGRASE INTD-RELATED"/>
    <property type="match status" value="1"/>
</dbReference>
<organism evidence="5 6">
    <name type="scientific">Hymenobacter aerilatus</name>
    <dbReference type="NCBI Taxonomy" id="2932251"/>
    <lineage>
        <taxon>Bacteria</taxon>
        <taxon>Pseudomonadati</taxon>
        <taxon>Bacteroidota</taxon>
        <taxon>Cytophagia</taxon>
        <taxon>Cytophagales</taxon>
        <taxon>Hymenobacteraceae</taxon>
        <taxon>Hymenobacter</taxon>
    </lineage>
</organism>
<dbReference type="InterPro" id="IPR011010">
    <property type="entry name" value="DNA_brk_join_enz"/>
</dbReference>
<keyword evidence="3" id="KW-0233">DNA recombination</keyword>
<reference evidence="5 6" key="1">
    <citation type="submission" date="2022-04" db="EMBL/GenBank/DDBJ databases">
        <title>Hymenobacter sp. isolated from the air.</title>
        <authorList>
            <person name="Won M."/>
            <person name="Lee C.-M."/>
            <person name="Woen H.-Y."/>
            <person name="Kwon S.-W."/>
        </authorList>
    </citation>
    <scope>NUCLEOTIDE SEQUENCE [LARGE SCALE GENOMIC DNA]</scope>
    <source>
        <strain evidence="6">5413 J-13</strain>
    </source>
</reference>
<dbReference type="GO" id="GO:0015074">
    <property type="term" value="P:DNA integration"/>
    <property type="evidence" value="ECO:0007669"/>
    <property type="project" value="InterPro"/>
</dbReference>
<feature type="domain" description="Tyr recombinase" evidence="4">
    <location>
        <begin position="268"/>
        <end position="461"/>
    </location>
</feature>
<dbReference type="InterPro" id="IPR035386">
    <property type="entry name" value="Arm-DNA-bind_5"/>
</dbReference>
<dbReference type="Pfam" id="PF13102">
    <property type="entry name" value="Phage_int_SAM_5"/>
    <property type="match status" value="1"/>
</dbReference>
<dbReference type="Pfam" id="PF00589">
    <property type="entry name" value="Phage_integrase"/>
    <property type="match status" value="1"/>
</dbReference>
<comment type="similarity">
    <text evidence="1">Belongs to the 'phage' integrase family.</text>
</comment>
<dbReference type="GO" id="GO:0003677">
    <property type="term" value="F:DNA binding"/>
    <property type="evidence" value="ECO:0007669"/>
    <property type="project" value="UniProtKB-KW"/>
</dbReference>
<dbReference type="InterPro" id="IPR013762">
    <property type="entry name" value="Integrase-like_cat_sf"/>
</dbReference>
<sequence length="465" mass="52732">MPSIARIGYFTRFVGTTVGTNRWCLHFQQEPSMSKTTEHKEGKATVKVYYKVGKTLADGSHPFMVRITKNRKQVFRSTGLSLHPKYWNPKSKEIRRSYPEPDRDKLIKALEAWRKKYEDAADSLVAEDEQHDAETVLRKVSETRKATRRVLLLAYVAELVEAQEKAGQLGNARVYRQTATELRRFIIDEYKVDDVPFSRVTVAFCNEWEATLRATKAEDTTLSLRFRTLRAVLNKAIANGLTKAEHYPFSRNRAEQHKYSVSKFDLTTRKRAISRAELRLLEALPTTDNRAGKAKDAFLFSYYCGGINFVDLAQLRWRDLSGPADAQRLDYVRQKTGGKFSVKLLPPAAAIIAQYHPLTYTGPESYVFPFLTMQKHDTPEKRLVRLQNVLGWVNKSLKLLGEQAGISTPLTTYVARHSFAQTLKLGGAQTGIISQAMGHKSEAVTAIYLDSFGSDLVDSAFEHLL</sequence>
<dbReference type="Gene3D" id="1.10.443.10">
    <property type="entry name" value="Intergrase catalytic core"/>
    <property type="match status" value="1"/>
</dbReference>
<dbReference type="InterPro" id="IPR010998">
    <property type="entry name" value="Integrase_recombinase_N"/>
</dbReference>
<gene>
    <name evidence="5" type="ORF">MUN82_10000</name>
</gene>